<dbReference type="EMBL" id="BSNI01000002">
    <property type="protein sequence ID" value="GLQ16672.1"/>
    <property type="molecule type" value="Genomic_DNA"/>
</dbReference>
<feature type="transmembrane region" description="Helical" evidence="1">
    <location>
        <begin position="48"/>
        <end position="69"/>
    </location>
</feature>
<proteinExistence type="predicted"/>
<organism evidence="2 3">
    <name type="scientific">Maritalea porphyrae</name>
    <dbReference type="NCBI Taxonomy" id="880732"/>
    <lineage>
        <taxon>Bacteria</taxon>
        <taxon>Pseudomonadati</taxon>
        <taxon>Pseudomonadota</taxon>
        <taxon>Alphaproteobacteria</taxon>
        <taxon>Hyphomicrobiales</taxon>
        <taxon>Devosiaceae</taxon>
        <taxon>Maritalea</taxon>
    </lineage>
</organism>
<dbReference type="Proteomes" id="UP001161405">
    <property type="component" value="Unassembled WGS sequence"/>
</dbReference>
<evidence type="ECO:0008006" key="4">
    <source>
        <dbReference type="Google" id="ProtNLM"/>
    </source>
</evidence>
<reference evidence="2" key="1">
    <citation type="journal article" date="2014" name="Int. J. Syst. Evol. Microbiol.">
        <title>Complete genome of a new Firmicutes species belonging to the dominant human colonic microbiota ('Ruminococcus bicirculans') reveals two chromosomes and a selective capacity to utilize plant glucans.</title>
        <authorList>
            <consortium name="NISC Comparative Sequencing Program"/>
            <person name="Wegmann U."/>
            <person name="Louis P."/>
            <person name="Goesmann A."/>
            <person name="Henrissat B."/>
            <person name="Duncan S.H."/>
            <person name="Flint H.J."/>
        </authorList>
    </citation>
    <scope>NUCLEOTIDE SEQUENCE</scope>
    <source>
        <strain evidence="2">NBRC 107169</strain>
    </source>
</reference>
<name>A0ABQ5URU7_9HYPH</name>
<sequence>MLYLLAALADLILFLLHVAAIFIGEPAYLFLRAGRVMAEADTNGESWPALLTAFVSTVFLIWALVTYWAGTGRKLSGLARYLVIAIGCVFVLRGCLIFFQLGGYTLASDGEVPQLRDFIFSLSALGIGGLHLAAAIWRR</sequence>
<dbReference type="RefSeq" id="WP_284362361.1">
    <property type="nucleotide sequence ID" value="NZ_BSNI01000002.1"/>
</dbReference>
<keyword evidence="1" id="KW-0472">Membrane</keyword>
<evidence type="ECO:0000256" key="1">
    <source>
        <dbReference type="SAM" id="Phobius"/>
    </source>
</evidence>
<feature type="transmembrane region" description="Helical" evidence="1">
    <location>
        <begin position="118"/>
        <end position="137"/>
    </location>
</feature>
<keyword evidence="1" id="KW-0812">Transmembrane</keyword>
<accession>A0ABQ5URU7</accession>
<reference evidence="2" key="2">
    <citation type="submission" date="2023-01" db="EMBL/GenBank/DDBJ databases">
        <title>Draft genome sequence of Maritalea porphyrae strain NBRC 107169.</title>
        <authorList>
            <person name="Sun Q."/>
            <person name="Mori K."/>
        </authorList>
    </citation>
    <scope>NUCLEOTIDE SEQUENCE</scope>
    <source>
        <strain evidence="2">NBRC 107169</strain>
    </source>
</reference>
<gene>
    <name evidence="2" type="ORF">GCM10007879_09210</name>
</gene>
<evidence type="ECO:0000313" key="3">
    <source>
        <dbReference type="Proteomes" id="UP001161405"/>
    </source>
</evidence>
<evidence type="ECO:0000313" key="2">
    <source>
        <dbReference type="EMBL" id="GLQ16672.1"/>
    </source>
</evidence>
<keyword evidence="3" id="KW-1185">Reference proteome</keyword>
<comment type="caution">
    <text evidence="2">The sequence shown here is derived from an EMBL/GenBank/DDBJ whole genome shotgun (WGS) entry which is preliminary data.</text>
</comment>
<feature type="transmembrane region" description="Helical" evidence="1">
    <location>
        <begin position="81"/>
        <end position="106"/>
    </location>
</feature>
<keyword evidence="1" id="KW-1133">Transmembrane helix</keyword>
<protein>
    <recommendedName>
        <fullName evidence="4">DUF2214 family protein</fullName>
    </recommendedName>
</protein>